<evidence type="ECO:0000313" key="2">
    <source>
        <dbReference type="Proteomes" id="UP000712281"/>
    </source>
</evidence>
<accession>A0A8S9I6M2</accession>
<gene>
    <name evidence="1" type="ORF">F2Q68_00026538</name>
</gene>
<dbReference type="Proteomes" id="UP000712281">
    <property type="component" value="Unassembled WGS sequence"/>
</dbReference>
<protein>
    <submittedName>
        <fullName evidence="1">Uncharacterized protein</fullName>
    </submittedName>
</protein>
<proteinExistence type="predicted"/>
<organism evidence="1 2">
    <name type="scientific">Brassica cretica</name>
    <name type="common">Mustard</name>
    <dbReference type="NCBI Taxonomy" id="69181"/>
    <lineage>
        <taxon>Eukaryota</taxon>
        <taxon>Viridiplantae</taxon>
        <taxon>Streptophyta</taxon>
        <taxon>Embryophyta</taxon>
        <taxon>Tracheophyta</taxon>
        <taxon>Spermatophyta</taxon>
        <taxon>Magnoliopsida</taxon>
        <taxon>eudicotyledons</taxon>
        <taxon>Gunneridae</taxon>
        <taxon>Pentapetalae</taxon>
        <taxon>rosids</taxon>
        <taxon>malvids</taxon>
        <taxon>Brassicales</taxon>
        <taxon>Brassicaceae</taxon>
        <taxon>Brassiceae</taxon>
        <taxon>Brassica</taxon>
    </lineage>
</organism>
<name>A0A8S9I6M2_BRACR</name>
<evidence type="ECO:0000313" key="1">
    <source>
        <dbReference type="EMBL" id="KAF2565404.1"/>
    </source>
</evidence>
<sequence>MFLGAALGGSLDSSPLQRSSGSSGGQLDVGALAHYESEFPLAKSAFGDIQKVYRISILSLSFTAVFALEDLSTSEACCKPGFRRMLEPAVVALFLAILGIVLSRVHRSCFFSTVGIVPPVPLFNSKTNFTSVLEGSGWRGVRIPPLVAQSTSGTSQCCDFVHGSVAWLCFAGLEHSVSFSSDHSIPVSCFSVLDQRSSAVPSF</sequence>
<comment type="caution">
    <text evidence="1">The sequence shown here is derived from an EMBL/GenBank/DDBJ whole genome shotgun (WGS) entry which is preliminary data.</text>
</comment>
<dbReference type="AlphaFoldDB" id="A0A8S9I6M2"/>
<reference evidence="1" key="1">
    <citation type="submission" date="2019-12" db="EMBL/GenBank/DDBJ databases">
        <title>Genome sequencing and annotation of Brassica cretica.</title>
        <authorList>
            <person name="Studholme D.J."/>
            <person name="Sarris P.F."/>
        </authorList>
    </citation>
    <scope>NUCLEOTIDE SEQUENCE</scope>
    <source>
        <strain evidence="1">PFS-001/15</strain>
        <tissue evidence="1">Leaf</tissue>
    </source>
</reference>
<dbReference type="EMBL" id="QGKW02001911">
    <property type="protein sequence ID" value="KAF2565404.1"/>
    <property type="molecule type" value="Genomic_DNA"/>
</dbReference>